<keyword evidence="3" id="KW-1185">Reference proteome</keyword>
<dbReference type="SUPFAM" id="SSF56784">
    <property type="entry name" value="HAD-like"/>
    <property type="match status" value="1"/>
</dbReference>
<dbReference type="NCBIfam" id="TIGR01489">
    <property type="entry name" value="DKMTPPase-SF"/>
    <property type="match status" value="1"/>
</dbReference>
<dbReference type="PANTHER" id="PTHR28181">
    <property type="entry name" value="UPF0655 PROTEIN YCR015C"/>
    <property type="match status" value="1"/>
</dbReference>
<organism evidence="2 3">
    <name type="scientific">Diatrype stigma</name>
    <dbReference type="NCBI Taxonomy" id="117547"/>
    <lineage>
        <taxon>Eukaryota</taxon>
        <taxon>Fungi</taxon>
        <taxon>Dikarya</taxon>
        <taxon>Ascomycota</taxon>
        <taxon>Pezizomycotina</taxon>
        <taxon>Sordariomycetes</taxon>
        <taxon>Xylariomycetidae</taxon>
        <taxon>Xylariales</taxon>
        <taxon>Diatrypaceae</taxon>
        <taxon>Diatrype</taxon>
    </lineage>
</organism>
<evidence type="ECO:0000256" key="1">
    <source>
        <dbReference type="ARBA" id="ARBA00022801"/>
    </source>
</evidence>
<dbReference type="InterPro" id="IPR006384">
    <property type="entry name" value="HAD_hydro_PyrdxlP_Pase-like"/>
</dbReference>
<keyword evidence="1" id="KW-0378">Hydrolase</keyword>
<proteinExistence type="predicted"/>
<dbReference type="Gene3D" id="3.40.50.1000">
    <property type="entry name" value="HAD superfamily/HAD-like"/>
    <property type="match status" value="1"/>
</dbReference>
<dbReference type="InterPro" id="IPR036412">
    <property type="entry name" value="HAD-like_sf"/>
</dbReference>
<dbReference type="InterPro" id="IPR050849">
    <property type="entry name" value="HAD-like_hydrolase_phosphatase"/>
</dbReference>
<dbReference type="NCBIfam" id="TIGR01488">
    <property type="entry name" value="HAD-SF-IB"/>
    <property type="match status" value="1"/>
</dbReference>
<reference evidence="2 3" key="1">
    <citation type="submission" date="2024-02" db="EMBL/GenBank/DDBJ databases">
        <title>De novo assembly and annotation of 12 fungi associated with fruit tree decline syndrome in Ontario, Canada.</title>
        <authorList>
            <person name="Sulman M."/>
            <person name="Ellouze W."/>
            <person name="Ilyukhin E."/>
        </authorList>
    </citation>
    <scope>NUCLEOTIDE SEQUENCE [LARGE SCALE GENOMIC DNA]</scope>
    <source>
        <strain evidence="2 3">M11/M66-122</strain>
    </source>
</reference>
<dbReference type="Proteomes" id="UP001320420">
    <property type="component" value="Unassembled WGS sequence"/>
</dbReference>
<dbReference type="PANTHER" id="PTHR28181:SF2">
    <property type="entry name" value="PHOSPHORIC MONOESTER HYDROLASE"/>
    <property type="match status" value="1"/>
</dbReference>
<evidence type="ECO:0000313" key="2">
    <source>
        <dbReference type="EMBL" id="KAK7755549.1"/>
    </source>
</evidence>
<dbReference type="Gene3D" id="3.90.1470.20">
    <property type="match status" value="1"/>
</dbReference>
<accession>A0AAN9V6Q7</accession>
<evidence type="ECO:0008006" key="4">
    <source>
        <dbReference type="Google" id="ProtNLM"/>
    </source>
</evidence>
<dbReference type="AlphaFoldDB" id="A0AAN9V6Q7"/>
<name>A0AAN9V6Q7_9PEZI</name>
<dbReference type="GO" id="GO:0016791">
    <property type="term" value="F:phosphatase activity"/>
    <property type="evidence" value="ECO:0007669"/>
    <property type="project" value="InterPro"/>
</dbReference>
<dbReference type="InterPro" id="IPR023214">
    <property type="entry name" value="HAD_sf"/>
</dbReference>
<dbReference type="Pfam" id="PF12710">
    <property type="entry name" value="HAD"/>
    <property type="match status" value="1"/>
</dbReference>
<protein>
    <recommendedName>
        <fullName evidence="4">Phosphoserine phosphatase</fullName>
    </recommendedName>
</protein>
<sequence length="262" mass="29108">MSSTPGSLPALRTQPKAIFFTDFDGTITLQDSNDFLTDNLGFGTELRKKGNRETLEGTRTFRDTFQEMMDSVKTPFDVCVRTLLENVQLDPAFKEFHANVDVAKWCRANNVPIVVLSGGMQPIIRALLGHLVGEAEVRDMQIVSNDVQPQPGKDINEEGGWNIKYHDDSVFGHDKSLEIRPYAALPDRPIMFYAGDGVSDLSAAKETDLLFAKAGRDLVHYCEREKVPFTVFHDFSDIHKVVAAVVEGKTSIQDAATGRSLE</sequence>
<dbReference type="EMBL" id="JAKJXP020000012">
    <property type="protein sequence ID" value="KAK7755549.1"/>
    <property type="molecule type" value="Genomic_DNA"/>
</dbReference>
<gene>
    <name evidence="2" type="ORF">SLS62_002483</name>
</gene>
<comment type="caution">
    <text evidence="2">The sequence shown here is derived from an EMBL/GenBank/DDBJ whole genome shotgun (WGS) entry which is preliminary data.</text>
</comment>
<evidence type="ECO:0000313" key="3">
    <source>
        <dbReference type="Proteomes" id="UP001320420"/>
    </source>
</evidence>